<dbReference type="GO" id="GO:0005576">
    <property type="term" value="C:extracellular region"/>
    <property type="evidence" value="ECO:0007669"/>
    <property type="project" value="UniProtKB-SubCell"/>
</dbReference>
<organism evidence="21 22">
    <name type="scientific">Cucumis sativus</name>
    <name type="common">Cucumber</name>
    <dbReference type="NCBI Taxonomy" id="3659"/>
    <lineage>
        <taxon>Eukaryota</taxon>
        <taxon>Viridiplantae</taxon>
        <taxon>Streptophyta</taxon>
        <taxon>Embryophyta</taxon>
        <taxon>Tracheophyta</taxon>
        <taxon>Spermatophyta</taxon>
        <taxon>Magnoliopsida</taxon>
        <taxon>eudicotyledons</taxon>
        <taxon>Gunneridae</taxon>
        <taxon>Pentapetalae</taxon>
        <taxon>rosids</taxon>
        <taxon>fabids</taxon>
        <taxon>Cucurbitales</taxon>
        <taxon>Cucurbitaceae</taxon>
        <taxon>Benincaseae</taxon>
        <taxon>Cucumis</taxon>
    </lineage>
</organism>
<feature type="chain" id="PRO_5005108546" description="Peroxidase" evidence="19">
    <location>
        <begin position="26"/>
        <end position="328"/>
    </location>
</feature>
<feature type="binding site" description="axial binding residue" evidence="16">
    <location>
        <position position="197"/>
    </location>
    <ligand>
        <name>heme b</name>
        <dbReference type="ChEBI" id="CHEBI:60344"/>
    </ligand>
    <ligandPart>
        <name>Fe</name>
        <dbReference type="ChEBI" id="CHEBI:18248"/>
    </ligandPart>
</feature>
<dbReference type="CDD" id="cd00693">
    <property type="entry name" value="secretory_peroxidase"/>
    <property type="match status" value="1"/>
</dbReference>
<feature type="binding site" evidence="16">
    <location>
        <position position="76"/>
    </location>
    <ligand>
        <name>Ca(2+)</name>
        <dbReference type="ChEBI" id="CHEBI:29108"/>
        <label>1</label>
    </ligand>
</feature>
<dbReference type="PRINTS" id="PR00461">
    <property type="entry name" value="PLPEROXIDASE"/>
</dbReference>
<feature type="disulfide bond" evidence="18">
    <location>
        <begin position="125"/>
        <end position="323"/>
    </location>
</feature>
<dbReference type="InterPro" id="IPR002016">
    <property type="entry name" value="Haem_peroxidase"/>
</dbReference>
<evidence type="ECO:0000256" key="11">
    <source>
        <dbReference type="ARBA" id="ARBA00023157"/>
    </source>
</evidence>
<dbReference type="PANTHER" id="PTHR31517">
    <property type="match status" value="1"/>
</dbReference>
<evidence type="ECO:0000256" key="5">
    <source>
        <dbReference type="ARBA" id="ARBA00022617"/>
    </source>
</evidence>
<dbReference type="GO" id="GO:0006950">
    <property type="term" value="P:response to stress"/>
    <property type="evidence" value="ECO:0000318"/>
    <property type="project" value="GO_Central"/>
</dbReference>
<dbReference type="InterPro" id="IPR000823">
    <property type="entry name" value="Peroxidase_pln"/>
</dbReference>
<evidence type="ECO:0000256" key="4">
    <source>
        <dbReference type="ARBA" id="ARBA00022559"/>
    </source>
</evidence>
<evidence type="ECO:0000259" key="20">
    <source>
        <dbReference type="PROSITE" id="PS50873"/>
    </source>
</evidence>
<dbReference type="PANTHER" id="PTHR31517:SF80">
    <property type="entry name" value="PEROXIDASE"/>
    <property type="match status" value="1"/>
</dbReference>
<evidence type="ECO:0000256" key="17">
    <source>
        <dbReference type="PIRSR" id="PIRSR600823-4"/>
    </source>
</evidence>
<evidence type="ECO:0000256" key="14">
    <source>
        <dbReference type="PIRSR" id="PIRSR600823-1"/>
    </source>
</evidence>
<evidence type="ECO:0000313" key="21">
    <source>
        <dbReference type="EMBL" id="KGN48136.1"/>
    </source>
</evidence>
<dbReference type="Gramene" id="KGN48136">
    <property type="protein sequence ID" value="KGN48136"/>
    <property type="gene ID" value="Csa_6G445010"/>
</dbReference>
<dbReference type="KEGG" id="csv:101221151"/>
<keyword evidence="4 19" id="KW-0575">Peroxidase</keyword>
<keyword evidence="16 19" id="KW-0106">Calcium</keyword>
<dbReference type="Gene3D" id="1.10.520.10">
    <property type="match status" value="1"/>
</dbReference>
<feature type="disulfide bond" evidence="18">
    <location>
        <begin position="37"/>
        <end position="119"/>
    </location>
</feature>
<dbReference type="GO" id="GO:0009505">
    <property type="term" value="C:plant-type cell wall"/>
    <property type="evidence" value="ECO:0000318"/>
    <property type="project" value="GO_Central"/>
</dbReference>
<dbReference type="PRINTS" id="PR00458">
    <property type="entry name" value="PEROXIDASE"/>
</dbReference>
<accession>A0A0A0KK48</accession>
<dbReference type="FunFam" id="1.10.420.10:FF:000007">
    <property type="entry name" value="Peroxidase"/>
    <property type="match status" value="1"/>
</dbReference>
<dbReference type="STRING" id="3659.A0A0A0KK48"/>
<dbReference type="PROSITE" id="PS50873">
    <property type="entry name" value="PEROXIDASE_4"/>
    <property type="match status" value="1"/>
</dbReference>
<dbReference type="OMA" id="HCVNIVH"/>
<keyword evidence="8 19" id="KW-0560">Oxidoreductase</keyword>
<dbReference type="Gene3D" id="1.10.420.10">
    <property type="entry name" value="Peroxidase, domain 2"/>
    <property type="match status" value="1"/>
</dbReference>
<reference evidence="21 22" key="1">
    <citation type="journal article" date="2009" name="Nat. Genet.">
        <title>The genome of the cucumber, Cucumis sativus L.</title>
        <authorList>
            <person name="Huang S."/>
            <person name="Li R."/>
            <person name="Zhang Z."/>
            <person name="Li L."/>
            <person name="Gu X."/>
            <person name="Fan W."/>
            <person name="Lucas W.J."/>
            <person name="Wang X."/>
            <person name="Xie B."/>
            <person name="Ni P."/>
            <person name="Ren Y."/>
            <person name="Zhu H."/>
            <person name="Li J."/>
            <person name="Lin K."/>
            <person name="Jin W."/>
            <person name="Fei Z."/>
            <person name="Li G."/>
            <person name="Staub J."/>
            <person name="Kilian A."/>
            <person name="van der Vossen E.A."/>
            <person name="Wu Y."/>
            <person name="Guo J."/>
            <person name="He J."/>
            <person name="Jia Z."/>
            <person name="Ren Y."/>
            <person name="Tian G."/>
            <person name="Lu Y."/>
            <person name="Ruan J."/>
            <person name="Qian W."/>
            <person name="Wang M."/>
            <person name="Huang Q."/>
            <person name="Li B."/>
            <person name="Xuan Z."/>
            <person name="Cao J."/>
            <person name="Asan"/>
            <person name="Wu Z."/>
            <person name="Zhang J."/>
            <person name="Cai Q."/>
            <person name="Bai Y."/>
            <person name="Zhao B."/>
            <person name="Han Y."/>
            <person name="Li Y."/>
            <person name="Li X."/>
            <person name="Wang S."/>
            <person name="Shi Q."/>
            <person name="Liu S."/>
            <person name="Cho W.K."/>
            <person name="Kim J.Y."/>
            <person name="Xu Y."/>
            <person name="Heller-Uszynska K."/>
            <person name="Miao H."/>
            <person name="Cheng Z."/>
            <person name="Zhang S."/>
            <person name="Wu J."/>
            <person name="Yang Y."/>
            <person name="Kang H."/>
            <person name="Li M."/>
            <person name="Liang H."/>
            <person name="Ren X."/>
            <person name="Shi Z."/>
            <person name="Wen M."/>
            <person name="Jian M."/>
            <person name="Yang H."/>
            <person name="Zhang G."/>
            <person name="Yang Z."/>
            <person name="Chen R."/>
            <person name="Liu S."/>
            <person name="Li J."/>
            <person name="Ma L."/>
            <person name="Liu H."/>
            <person name="Zhou Y."/>
            <person name="Zhao J."/>
            <person name="Fang X."/>
            <person name="Li G."/>
            <person name="Fang L."/>
            <person name="Li Y."/>
            <person name="Liu D."/>
            <person name="Zheng H."/>
            <person name="Zhang Y."/>
            <person name="Qin N."/>
            <person name="Li Z."/>
            <person name="Yang G."/>
            <person name="Yang S."/>
            <person name="Bolund L."/>
            <person name="Kristiansen K."/>
            <person name="Zheng H."/>
            <person name="Li S."/>
            <person name="Zhang X."/>
            <person name="Yang H."/>
            <person name="Wang J."/>
            <person name="Sun R."/>
            <person name="Zhang B."/>
            <person name="Jiang S."/>
            <person name="Wang J."/>
            <person name="Du Y."/>
            <person name="Li S."/>
        </authorList>
    </citation>
    <scope>NUCLEOTIDE SEQUENCE [LARGE SCALE GENOMIC DNA]</scope>
    <source>
        <strain evidence="22">cv. 9930</strain>
    </source>
</reference>
<name>A0A0A0KK48_CUCSA</name>
<comment type="cofactor">
    <cofactor evidence="16 19">
        <name>heme b</name>
        <dbReference type="ChEBI" id="CHEBI:60344"/>
    </cofactor>
    <text evidence="16 19">Binds 1 heme b (iron(II)-protoporphyrin IX) group per subunit.</text>
</comment>
<comment type="similarity">
    <text evidence="19">Belongs to the peroxidase family. Classical plant (class III) peroxidase subfamily.</text>
</comment>
<reference evidence="21 22" key="3">
    <citation type="journal article" date="2010" name="BMC Genomics">
        <title>Transcriptome sequencing and comparative analysis of cucumber flowers with different sex types.</title>
        <authorList>
            <person name="Guo S."/>
            <person name="Zheng Y."/>
            <person name="Joung J.G."/>
            <person name="Liu S."/>
            <person name="Zhang Z."/>
            <person name="Crasta O.R."/>
            <person name="Sobral B.W."/>
            <person name="Xu Y."/>
            <person name="Huang S."/>
            <person name="Fei Z."/>
        </authorList>
    </citation>
    <scope>NUCLEOTIDE SEQUENCE [LARGE SCALE GENOMIC DNA]</scope>
    <source>
        <strain evidence="22">cv. 9930</strain>
    </source>
</reference>
<dbReference type="GO" id="GO:0004601">
    <property type="term" value="F:peroxidase activity"/>
    <property type="evidence" value="ECO:0000318"/>
    <property type="project" value="GO_Central"/>
</dbReference>
<evidence type="ECO:0000256" key="15">
    <source>
        <dbReference type="PIRSR" id="PIRSR600823-2"/>
    </source>
</evidence>
<keyword evidence="11 18" id="KW-1015">Disulfide bond</keyword>
<dbReference type="InterPro" id="IPR033905">
    <property type="entry name" value="Secretory_peroxidase"/>
</dbReference>
<dbReference type="FunFam" id="1.10.520.10:FF:000010">
    <property type="entry name" value="Peroxidase"/>
    <property type="match status" value="1"/>
</dbReference>
<evidence type="ECO:0000256" key="13">
    <source>
        <dbReference type="ARBA" id="ARBA00023324"/>
    </source>
</evidence>
<keyword evidence="7 19" id="KW-0732">Signal</keyword>
<evidence type="ECO:0000256" key="10">
    <source>
        <dbReference type="ARBA" id="ARBA00023108"/>
    </source>
</evidence>
<evidence type="ECO:0000256" key="1">
    <source>
        <dbReference type="ARBA" id="ARBA00000189"/>
    </source>
</evidence>
<dbReference type="InterPro" id="IPR010255">
    <property type="entry name" value="Haem_peroxidase_sf"/>
</dbReference>
<proteinExistence type="inferred from homology"/>
<dbReference type="EC" id="1.11.1.7" evidence="3 19"/>
<dbReference type="GO" id="GO:0006979">
    <property type="term" value="P:response to oxidative stress"/>
    <property type="evidence" value="ECO:0007669"/>
    <property type="project" value="UniProtKB-UniRule"/>
</dbReference>
<feature type="active site" description="Proton acceptor" evidence="14">
    <location>
        <position position="68"/>
    </location>
</feature>
<feature type="site" description="Transition state stabilizer" evidence="17">
    <location>
        <position position="64"/>
    </location>
</feature>
<evidence type="ECO:0000256" key="6">
    <source>
        <dbReference type="ARBA" id="ARBA00022723"/>
    </source>
</evidence>
<feature type="binding site" evidence="16">
    <location>
        <position position="69"/>
    </location>
    <ligand>
        <name>Ca(2+)</name>
        <dbReference type="ChEBI" id="CHEBI:29108"/>
        <label>1</label>
    </ligand>
</feature>
<dbReference type="GO" id="GO:0020037">
    <property type="term" value="F:heme binding"/>
    <property type="evidence" value="ECO:0007669"/>
    <property type="project" value="UniProtKB-UniRule"/>
</dbReference>
<comment type="subcellular location">
    <subcellularLocation>
        <location evidence="19">Secreted</location>
    </subcellularLocation>
</comment>
<feature type="binding site" evidence="16">
    <location>
        <position position="247"/>
    </location>
    <ligand>
        <name>Ca(2+)</name>
        <dbReference type="ChEBI" id="CHEBI:29108"/>
        <label>2</label>
    </ligand>
</feature>
<keyword evidence="12" id="KW-0325">Glycoprotein</keyword>
<keyword evidence="22" id="KW-1185">Reference proteome</keyword>
<dbReference type="Pfam" id="PF00141">
    <property type="entry name" value="peroxidase"/>
    <property type="match status" value="1"/>
</dbReference>
<reference evidence="21 22" key="4">
    <citation type="journal article" date="2011" name="BMC Genomics">
        <title>RNA-Seq improves annotation of protein-coding genes in the cucumber genome.</title>
        <authorList>
            <person name="Li Z."/>
            <person name="Zhang Z."/>
            <person name="Yan P."/>
            <person name="Huang S."/>
            <person name="Fei Z."/>
            <person name="Lin K."/>
        </authorList>
    </citation>
    <scope>NUCLEOTIDE SEQUENCE [LARGE SCALE GENOMIC DNA]</scope>
    <source>
        <strain evidence="22">cv. 9930</strain>
    </source>
</reference>
<keyword evidence="13 19" id="KW-0376">Hydrogen peroxide</keyword>
<feature type="binding site" evidence="15">
    <location>
        <position position="167"/>
    </location>
    <ligand>
        <name>substrate</name>
    </ligand>
</feature>
<feature type="binding site" evidence="16">
    <location>
        <position position="255"/>
    </location>
    <ligand>
        <name>Ca(2+)</name>
        <dbReference type="ChEBI" id="CHEBI:29108"/>
        <label>2</label>
    </ligand>
</feature>
<evidence type="ECO:0000256" key="3">
    <source>
        <dbReference type="ARBA" id="ARBA00012313"/>
    </source>
</evidence>
<evidence type="ECO:0000256" key="7">
    <source>
        <dbReference type="ARBA" id="ARBA00022729"/>
    </source>
</evidence>
<dbReference type="GO" id="GO:0042744">
    <property type="term" value="P:hydrogen peroxide catabolic process"/>
    <property type="evidence" value="ECO:0007669"/>
    <property type="project" value="UniProtKB-KW"/>
</dbReference>
<evidence type="ECO:0000256" key="2">
    <source>
        <dbReference type="ARBA" id="ARBA00002322"/>
    </source>
</evidence>
<evidence type="ECO:0000256" key="8">
    <source>
        <dbReference type="ARBA" id="ARBA00023002"/>
    </source>
</evidence>
<dbReference type="GO" id="GO:0140825">
    <property type="term" value="F:lactoperoxidase activity"/>
    <property type="evidence" value="ECO:0007669"/>
    <property type="project" value="UniProtKB-EC"/>
</dbReference>
<comment type="catalytic activity">
    <reaction evidence="1 19">
        <text>2 a phenolic donor + H2O2 = 2 a phenolic radical donor + 2 H2O</text>
        <dbReference type="Rhea" id="RHEA:56136"/>
        <dbReference type="ChEBI" id="CHEBI:15377"/>
        <dbReference type="ChEBI" id="CHEBI:16240"/>
        <dbReference type="ChEBI" id="CHEBI:139520"/>
        <dbReference type="ChEBI" id="CHEBI:139521"/>
        <dbReference type="EC" id="1.11.1.7"/>
    </reaction>
</comment>
<evidence type="ECO:0000256" key="18">
    <source>
        <dbReference type="PIRSR" id="PIRSR600823-5"/>
    </source>
</evidence>
<protein>
    <recommendedName>
        <fullName evidence="3 19">Peroxidase</fullName>
        <ecNumber evidence="3 19">1.11.1.7</ecNumber>
    </recommendedName>
</protein>
<dbReference type="Proteomes" id="UP000029981">
    <property type="component" value="Chromosome 6"/>
</dbReference>
<feature type="disulfide bond" evidence="18">
    <location>
        <begin position="70"/>
        <end position="75"/>
    </location>
</feature>
<comment type="cofactor">
    <cofactor evidence="16 19">
        <name>Ca(2+)</name>
        <dbReference type="ChEBI" id="CHEBI:29108"/>
    </cofactor>
    <text evidence="16 19">Binds 2 calcium ions per subunit.</text>
</comment>
<dbReference type="SUPFAM" id="SSF48113">
    <property type="entry name" value="Heme-dependent peroxidases"/>
    <property type="match status" value="1"/>
</dbReference>
<keyword evidence="5 19" id="KW-0349">Heme</keyword>
<keyword evidence="19" id="KW-0964">Secreted</keyword>
<dbReference type="GO" id="GO:0048511">
    <property type="term" value="P:rhythmic process"/>
    <property type="evidence" value="ECO:0007669"/>
    <property type="project" value="UniProtKB-KW"/>
</dbReference>
<feature type="signal peptide" evidence="19">
    <location>
        <begin position="1"/>
        <end position="25"/>
    </location>
</feature>
<comment type="function">
    <text evidence="2">Removal of H(2)O(2), oxidation of toxic reductants, biosynthesis and degradation of lignin, suberization, auxin catabolism, response to environmental stresses such as wounding, pathogen attack and oxidative stress. These functions might be dependent on each isozyme/isoform in each plant tissue.</text>
</comment>
<sequence length="328" mass="36907">MSLGVSIKFVILLLSFLLLSNVGKSQELVVNYYNQSCPQAEEIIKQQVFSLYQKHGNSAISWIRNLFHDCMVKSCDASLLLEMKNEEGVVISEMKSPRSFGIRNLKYVNKIKQVLENECPNTVSCADIMALAARDAIVLLGGLEMEMKTGRRDSKESYGEMVEEFIPNHNDSLSLVLSRFQDIGIDAEATVALLGAHSIGRVHCVNLVNRLYPTVDPTLDPNHALYLQKRCPNPDPDPKAVQYARNDLESPMVVDNNYYRNVLDHKALLLVDQQLGSSPITLPYVQQMASNNTYFLAQFARALLLLSENNPLTDDQGEIRKDCRRVNK</sequence>
<keyword evidence="6 16" id="KW-0479">Metal-binding</keyword>
<evidence type="ECO:0000256" key="12">
    <source>
        <dbReference type="ARBA" id="ARBA00023180"/>
    </source>
</evidence>
<dbReference type="AlphaFoldDB" id="A0A0A0KK48"/>
<keyword evidence="9 16" id="KW-0408">Iron</keyword>
<evidence type="ECO:0000256" key="19">
    <source>
        <dbReference type="RuleBase" id="RU362060"/>
    </source>
</evidence>
<evidence type="ECO:0000256" key="9">
    <source>
        <dbReference type="ARBA" id="ARBA00023004"/>
    </source>
</evidence>
<dbReference type="EMBL" id="CM002927">
    <property type="protein sequence ID" value="KGN48136.1"/>
    <property type="molecule type" value="Genomic_DNA"/>
</dbReference>
<evidence type="ECO:0000256" key="16">
    <source>
        <dbReference type="PIRSR" id="PIRSR600823-3"/>
    </source>
</evidence>
<evidence type="ECO:0000313" key="22">
    <source>
        <dbReference type="Proteomes" id="UP000029981"/>
    </source>
</evidence>
<reference evidence="21 22" key="2">
    <citation type="journal article" date="2009" name="PLoS ONE">
        <title>An integrated genetic and cytogenetic map of the cucumber genome.</title>
        <authorList>
            <person name="Ren Y."/>
            <person name="Zhang Z."/>
            <person name="Liu J."/>
            <person name="Staub J.E."/>
            <person name="Han Y."/>
            <person name="Cheng Z."/>
            <person name="Li X."/>
            <person name="Lu J."/>
            <person name="Miao H."/>
            <person name="Kang H."/>
            <person name="Xie B."/>
            <person name="Gu X."/>
            <person name="Wang X."/>
            <person name="Du Y."/>
            <person name="Jin W."/>
            <person name="Huang S."/>
        </authorList>
    </citation>
    <scope>NUCLEOTIDE SEQUENCE [LARGE SCALE GENOMIC DNA]</scope>
    <source>
        <strain evidence="22">cv. 9930</strain>
    </source>
</reference>
<feature type="disulfide bond" evidence="18">
    <location>
        <begin position="204"/>
        <end position="231"/>
    </location>
</feature>
<keyword evidence="10" id="KW-0090">Biological rhythms</keyword>
<dbReference type="eggNOG" id="ENOG502QU16">
    <property type="taxonomic scope" value="Eukaryota"/>
</dbReference>
<dbReference type="OrthoDB" id="2113341at2759"/>
<feature type="domain" description="Plant heme peroxidase family profile" evidence="20">
    <location>
        <begin position="27"/>
        <end position="327"/>
    </location>
</feature>
<dbReference type="GO" id="GO:0046872">
    <property type="term" value="F:metal ion binding"/>
    <property type="evidence" value="ECO:0007669"/>
    <property type="project" value="UniProtKB-UniRule"/>
</dbReference>
<feature type="binding site" evidence="16">
    <location>
        <position position="72"/>
    </location>
    <ligand>
        <name>Ca(2+)</name>
        <dbReference type="ChEBI" id="CHEBI:29108"/>
        <label>1</label>
    </ligand>
</feature>
<feature type="binding site" evidence="16">
    <location>
        <position position="78"/>
    </location>
    <ligand>
        <name>Ca(2+)</name>
        <dbReference type="ChEBI" id="CHEBI:29108"/>
        <label>1</label>
    </ligand>
</feature>
<gene>
    <name evidence="21" type="ORF">Csa_6G445010</name>
</gene>